<gene>
    <name evidence="1" type="ORF">A3J65_04610</name>
</gene>
<dbReference type="PIRSF" id="PIRSF035652">
    <property type="entry name" value="CHP02436"/>
    <property type="match status" value="1"/>
</dbReference>
<dbReference type="NCBIfam" id="TIGR02436">
    <property type="entry name" value="four helix bundle protein"/>
    <property type="match status" value="1"/>
</dbReference>
<evidence type="ECO:0008006" key="3">
    <source>
        <dbReference type="Google" id="ProtNLM"/>
    </source>
</evidence>
<dbReference type="SUPFAM" id="SSF158446">
    <property type="entry name" value="IVS-encoded protein-like"/>
    <property type="match status" value="1"/>
</dbReference>
<protein>
    <recommendedName>
        <fullName evidence="3">Four helix bundle protein</fullName>
    </recommendedName>
</protein>
<organism evidence="1 2">
    <name type="scientific">Candidatus Buchananbacteria bacterium RIFCSPHIGHO2_02_FULL_45_11b</name>
    <dbReference type="NCBI Taxonomy" id="1797541"/>
    <lineage>
        <taxon>Bacteria</taxon>
        <taxon>Candidatus Buchananiibacteriota</taxon>
    </lineage>
</organism>
<evidence type="ECO:0000313" key="1">
    <source>
        <dbReference type="EMBL" id="OGY50283.1"/>
    </source>
</evidence>
<reference evidence="1 2" key="1">
    <citation type="journal article" date="2016" name="Nat. Commun.">
        <title>Thousands of microbial genomes shed light on interconnected biogeochemical processes in an aquifer system.</title>
        <authorList>
            <person name="Anantharaman K."/>
            <person name="Brown C.T."/>
            <person name="Hug L.A."/>
            <person name="Sharon I."/>
            <person name="Castelle C.J."/>
            <person name="Probst A.J."/>
            <person name="Thomas B.C."/>
            <person name="Singh A."/>
            <person name="Wilkins M.J."/>
            <person name="Karaoz U."/>
            <person name="Brodie E.L."/>
            <person name="Williams K.H."/>
            <person name="Hubbard S.S."/>
            <person name="Banfield J.F."/>
        </authorList>
    </citation>
    <scope>NUCLEOTIDE SEQUENCE [LARGE SCALE GENOMIC DNA]</scope>
</reference>
<dbReference type="AlphaFoldDB" id="A0A1G1YD63"/>
<dbReference type="InterPro" id="IPR012657">
    <property type="entry name" value="23S_rRNA-intervening_sequence"/>
</dbReference>
<dbReference type="Pfam" id="PF05635">
    <property type="entry name" value="23S_rRNA_IVP"/>
    <property type="match status" value="1"/>
</dbReference>
<proteinExistence type="predicted"/>
<sequence>MDNEEFKKMLKLRTFNLAREVMRFVDKFPNKRSAWIITDQLLRAIMSIGANIAEAQAASSKKDFINFLNYALKSGNETKFWLALAKDLDNKLISEIDEYLKETDEIVRIIGSSIATLKGKKKDKANPNF</sequence>
<dbReference type="PANTHER" id="PTHR38471:SF2">
    <property type="entry name" value="FOUR HELIX BUNDLE PROTEIN"/>
    <property type="match status" value="1"/>
</dbReference>
<dbReference type="InterPro" id="IPR036583">
    <property type="entry name" value="23S_rRNA_IVS_sf"/>
</dbReference>
<dbReference type="Proteomes" id="UP000178501">
    <property type="component" value="Unassembled WGS sequence"/>
</dbReference>
<evidence type="ECO:0000313" key="2">
    <source>
        <dbReference type="Proteomes" id="UP000178501"/>
    </source>
</evidence>
<dbReference type="PANTHER" id="PTHR38471">
    <property type="entry name" value="FOUR HELIX BUNDLE PROTEIN"/>
    <property type="match status" value="1"/>
</dbReference>
<dbReference type="EMBL" id="MHIK01000064">
    <property type="protein sequence ID" value="OGY50283.1"/>
    <property type="molecule type" value="Genomic_DNA"/>
</dbReference>
<name>A0A1G1YD63_9BACT</name>
<dbReference type="Gene3D" id="1.20.1440.60">
    <property type="entry name" value="23S rRNA-intervening sequence"/>
    <property type="match status" value="1"/>
</dbReference>
<accession>A0A1G1YD63</accession>
<comment type="caution">
    <text evidence="1">The sequence shown here is derived from an EMBL/GenBank/DDBJ whole genome shotgun (WGS) entry which is preliminary data.</text>
</comment>